<comment type="caution">
    <text evidence="2">The sequence shown here is derived from an EMBL/GenBank/DDBJ whole genome shotgun (WGS) entry which is preliminary data.</text>
</comment>
<evidence type="ECO:0000256" key="1">
    <source>
        <dbReference type="SAM" id="Phobius"/>
    </source>
</evidence>
<keyword evidence="1" id="KW-1133">Transmembrane helix</keyword>
<gene>
    <name evidence="2" type="ORF">PHYPSEUDO_014848</name>
</gene>
<evidence type="ECO:0000313" key="2">
    <source>
        <dbReference type="EMBL" id="KAG7375918.1"/>
    </source>
</evidence>
<keyword evidence="1" id="KW-0472">Membrane</keyword>
<dbReference type="EMBL" id="JAGDFM010000879">
    <property type="protein sequence ID" value="KAG7375918.1"/>
    <property type="molecule type" value="Genomic_DNA"/>
</dbReference>
<keyword evidence="1" id="KW-0812">Transmembrane</keyword>
<keyword evidence="3" id="KW-1185">Reference proteome</keyword>
<feature type="transmembrane region" description="Helical" evidence="1">
    <location>
        <begin position="12"/>
        <end position="33"/>
    </location>
</feature>
<reference evidence="2" key="1">
    <citation type="submission" date="2021-02" db="EMBL/GenBank/DDBJ databases">
        <authorList>
            <person name="Palmer J.M."/>
        </authorList>
    </citation>
    <scope>NUCLEOTIDE SEQUENCE</scope>
    <source>
        <strain evidence="2">SCRP734</strain>
    </source>
</reference>
<dbReference type="Proteomes" id="UP000694044">
    <property type="component" value="Unassembled WGS sequence"/>
</dbReference>
<evidence type="ECO:0000313" key="3">
    <source>
        <dbReference type="Proteomes" id="UP000694044"/>
    </source>
</evidence>
<organism evidence="2 3">
    <name type="scientific">Phytophthora pseudosyringae</name>
    <dbReference type="NCBI Taxonomy" id="221518"/>
    <lineage>
        <taxon>Eukaryota</taxon>
        <taxon>Sar</taxon>
        <taxon>Stramenopiles</taxon>
        <taxon>Oomycota</taxon>
        <taxon>Peronosporomycetes</taxon>
        <taxon>Peronosporales</taxon>
        <taxon>Peronosporaceae</taxon>
        <taxon>Phytophthora</taxon>
    </lineage>
</organism>
<accession>A0A8T1V751</accession>
<dbReference type="OrthoDB" id="156912at2759"/>
<proteinExistence type="predicted"/>
<protein>
    <submittedName>
        <fullName evidence="2">Uncharacterized protein</fullName>
    </submittedName>
</protein>
<sequence length="280" mass="30829">MDYLDAARRAPWVVVYLAAGVGVLLNLLGEAYANALNVCEMYPQFSFRETIVEELSLHHTRLPLVRVHVSTLHLLGVYAVAYAAKHWGLLDLGWPLLLDLLSGRWLYHQLFEVLPAYLPFVFSEPDVPELLSEDEDRGLGGADDDGYFDDVPPPPPVDDDACSEALAKLVQVKMQHANRTIPRPDDWLVFDPVQEKLVLQKHAALMNGSVLNGHSNGHAEGTKVSLSRAQEPIGNDSQLQSPSAADAKCTAANLRVEKDVSVEAAVNQPQEAAAELRKRL</sequence>
<name>A0A8T1V751_9STRA</name>
<dbReference type="AlphaFoldDB" id="A0A8T1V751"/>